<organism evidence="3 4">
    <name type="scientific">Sphingomonas corticis</name>
    <dbReference type="NCBI Taxonomy" id="2722791"/>
    <lineage>
        <taxon>Bacteria</taxon>
        <taxon>Pseudomonadati</taxon>
        <taxon>Pseudomonadota</taxon>
        <taxon>Alphaproteobacteria</taxon>
        <taxon>Sphingomonadales</taxon>
        <taxon>Sphingomonadaceae</taxon>
        <taxon>Sphingomonas</taxon>
    </lineage>
</organism>
<dbReference type="InterPro" id="IPR050300">
    <property type="entry name" value="GDXG_lipolytic_enzyme"/>
</dbReference>
<accession>A0ABX1CMQ8</accession>
<gene>
    <name evidence="3" type="ORF">HBH26_11665</name>
</gene>
<dbReference type="EMBL" id="JAAVJH010000006">
    <property type="protein sequence ID" value="NJR79242.1"/>
    <property type="molecule type" value="Genomic_DNA"/>
</dbReference>
<evidence type="ECO:0000256" key="1">
    <source>
        <dbReference type="ARBA" id="ARBA00022801"/>
    </source>
</evidence>
<reference evidence="3 4" key="1">
    <citation type="submission" date="2020-03" db="EMBL/GenBank/DDBJ databases">
        <authorList>
            <person name="Wang L."/>
            <person name="He N."/>
            <person name="Li Y."/>
            <person name="Fang Y."/>
            <person name="Zhang F."/>
        </authorList>
    </citation>
    <scope>NUCLEOTIDE SEQUENCE [LARGE SCALE GENOMIC DNA]</scope>
    <source>
        <strain evidence="3 4">36D10-4-7</strain>
    </source>
</reference>
<proteinExistence type="predicted"/>
<keyword evidence="1 3" id="KW-0378">Hydrolase</keyword>
<dbReference type="Pfam" id="PF07859">
    <property type="entry name" value="Abhydrolase_3"/>
    <property type="match status" value="1"/>
</dbReference>
<comment type="caution">
    <text evidence="3">The sequence shown here is derived from an EMBL/GenBank/DDBJ whole genome shotgun (WGS) entry which is preliminary data.</text>
</comment>
<dbReference type="InterPro" id="IPR029058">
    <property type="entry name" value="AB_hydrolase_fold"/>
</dbReference>
<protein>
    <submittedName>
        <fullName evidence="3">Alpha/beta hydrolase</fullName>
    </submittedName>
</protein>
<keyword evidence="4" id="KW-1185">Reference proteome</keyword>
<sequence length="338" mass="35681">MGTGGEDVASNRSRSLVEPALAPMLDLFPTIDLTEALLPAIRNRPPWVPVEPADRARTGVAERTLPGPAGAPDVSARLYRPLDAAGPLPCILHIHGGGFVAGRSADLEGAHLPLAADLRCCILSVDYRVAPETRFPGAVEDCYAALAWLMRQAGPEGIDPARVGVMGESAGGGLAAALALLARDRGEHRLAFQHLIYPMLDDRTCVTPDPHPFTGEFVWTAQSNRFGWSALLGGEPGGAGVSPYAAPARAGDLAGLPPAYIATGWLDLFLEEDIDYARRLMRAGVPVELHVYPGGFHAFNAWPASPIAANARRDSKDALARAFGSYADPRPSAGTNMA</sequence>
<feature type="domain" description="Alpha/beta hydrolase fold-3" evidence="2">
    <location>
        <begin position="91"/>
        <end position="299"/>
    </location>
</feature>
<evidence type="ECO:0000259" key="2">
    <source>
        <dbReference type="Pfam" id="PF07859"/>
    </source>
</evidence>
<dbReference type="GO" id="GO:0016787">
    <property type="term" value="F:hydrolase activity"/>
    <property type="evidence" value="ECO:0007669"/>
    <property type="project" value="UniProtKB-KW"/>
</dbReference>
<evidence type="ECO:0000313" key="4">
    <source>
        <dbReference type="Proteomes" id="UP000732399"/>
    </source>
</evidence>
<dbReference type="Proteomes" id="UP000732399">
    <property type="component" value="Unassembled WGS sequence"/>
</dbReference>
<name>A0ABX1CMQ8_9SPHN</name>
<dbReference type="SUPFAM" id="SSF53474">
    <property type="entry name" value="alpha/beta-Hydrolases"/>
    <property type="match status" value="1"/>
</dbReference>
<dbReference type="PANTHER" id="PTHR48081:SF8">
    <property type="entry name" value="ALPHA_BETA HYDROLASE FOLD-3 DOMAIN-CONTAINING PROTEIN-RELATED"/>
    <property type="match status" value="1"/>
</dbReference>
<dbReference type="Gene3D" id="3.40.50.1820">
    <property type="entry name" value="alpha/beta hydrolase"/>
    <property type="match status" value="1"/>
</dbReference>
<dbReference type="PANTHER" id="PTHR48081">
    <property type="entry name" value="AB HYDROLASE SUPERFAMILY PROTEIN C4A8.06C"/>
    <property type="match status" value="1"/>
</dbReference>
<evidence type="ECO:0000313" key="3">
    <source>
        <dbReference type="EMBL" id="NJR79242.1"/>
    </source>
</evidence>
<dbReference type="InterPro" id="IPR013094">
    <property type="entry name" value="AB_hydrolase_3"/>
</dbReference>